<protein>
    <submittedName>
        <fullName evidence="3">Uncharacterized protein</fullName>
    </submittedName>
</protein>
<feature type="transmembrane region" description="Helical" evidence="2">
    <location>
        <begin position="6"/>
        <end position="23"/>
    </location>
</feature>
<evidence type="ECO:0000256" key="2">
    <source>
        <dbReference type="SAM" id="Phobius"/>
    </source>
</evidence>
<evidence type="ECO:0000313" key="3">
    <source>
        <dbReference type="EMBL" id="CAF3361098.1"/>
    </source>
</evidence>
<proteinExistence type="predicted"/>
<dbReference type="AlphaFoldDB" id="A0A817WZ80"/>
<sequence>MEFPDLRFVLICTIFVVLYICIARRQRKATMKRMQQQTVPLPQAATQTNRIQNNVQTEPPPPSYASIFGESPSIN</sequence>
<dbReference type="EMBL" id="CAJNYT010000652">
    <property type="protein sequence ID" value="CAF3361098.1"/>
    <property type="molecule type" value="Genomic_DNA"/>
</dbReference>
<evidence type="ECO:0000313" key="4">
    <source>
        <dbReference type="EMBL" id="CAF4564839.1"/>
    </source>
</evidence>
<feature type="region of interest" description="Disordered" evidence="1">
    <location>
        <begin position="34"/>
        <end position="75"/>
    </location>
</feature>
<gene>
    <name evidence="3" type="ORF">GRG538_LOCUS6441</name>
    <name evidence="4" type="ORF">QYT958_LOCUS9227</name>
</gene>
<keyword evidence="2" id="KW-0812">Transmembrane</keyword>
<organism evidence="3 5">
    <name type="scientific">Rotaria socialis</name>
    <dbReference type="NCBI Taxonomy" id="392032"/>
    <lineage>
        <taxon>Eukaryota</taxon>
        <taxon>Metazoa</taxon>
        <taxon>Spiralia</taxon>
        <taxon>Gnathifera</taxon>
        <taxon>Rotifera</taxon>
        <taxon>Eurotatoria</taxon>
        <taxon>Bdelloidea</taxon>
        <taxon>Philodinida</taxon>
        <taxon>Philodinidae</taxon>
        <taxon>Rotaria</taxon>
    </lineage>
</organism>
<evidence type="ECO:0000256" key="1">
    <source>
        <dbReference type="SAM" id="MobiDB-lite"/>
    </source>
</evidence>
<feature type="compositionally biased region" description="Polar residues" evidence="1">
    <location>
        <begin position="34"/>
        <end position="57"/>
    </location>
</feature>
<dbReference type="Proteomes" id="UP000663872">
    <property type="component" value="Unassembled WGS sequence"/>
</dbReference>
<dbReference type="Proteomes" id="UP000663848">
    <property type="component" value="Unassembled WGS sequence"/>
</dbReference>
<evidence type="ECO:0000313" key="5">
    <source>
        <dbReference type="Proteomes" id="UP000663872"/>
    </source>
</evidence>
<accession>A0A817WZ80</accession>
<keyword evidence="2" id="KW-1133">Transmembrane helix</keyword>
<dbReference type="EMBL" id="CAJOBR010000964">
    <property type="protein sequence ID" value="CAF4564839.1"/>
    <property type="molecule type" value="Genomic_DNA"/>
</dbReference>
<keyword evidence="2" id="KW-0472">Membrane</keyword>
<comment type="caution">
    <text evidence="3">The sequence shown here is derived from an EMBL/GenBank/DDBJ whole genome shotgun (WGS) entry which is preliminary data.</text>
</comment>
<name>A0A817WZ80_9BILA</name>
<reference evidence="3" key="1">
    <citation type="submission" date="2021-02" db="EMBL/GenBank/DDBJ databases">
        <authorList>
            <person name="Nowell W R."/>
        </authorList>
    </citation>
    <scope>NUCLEOTIDE SEQUENCE</scope>
</reference>